<sequence length="621" mass="71250">MELRTAVTSVDTYSVKPIACSSECQILKGANNKEYNVREGRKKNSKLGVQSMHYLNHKRDFSNLYSAAQPSEFLSADAYLSQLTKVRQRVDKVSILRIYLSLGPAFGNLNVTLDIIRSWSYISKSQTVQIVVDAGDTETIRKLALMLPNLDITSIKSVLLIDGMNCEILLTKNPLQEIPKSLTISTLGCSKLLSERNYFIISPYLWISHNEIVFNRIVQQESSGYSESKYYPMHLVNTLNSCLLDTTQIGSLMLNSTKNNIKSIEWITDQYERKSAHISFSYGTHGYNSSDSGKFNLCCFIEAIKSELESFEKKIIILFIVNSSTGDRDIECQWESIATDTIKLIRDDEEFREITLSRGKCIYLFHQYSLPKAIFEHMVSISDLPVFYEGANTLELYQNLGKCHLSVSPWYHSGTSPENHLGHEQAYQLQLKTSSLLGVEAADLIAIIESMATTELKKTFECFLNKLLRQNHGLPTQTELDSQIKFYGTNTEKKEEKIFWNTVHTYFNSMAERNDKDFITLGFAEEFLTRNHLFPDCCLNNEKEVIKIRVIAETCRPELQFEFFRYLKKETITHLQLYIKQTLDPQSETQMLTKAIQKKSHSQEYNKIFQMIADAPDGFFN</sequence>
<dbReference type="Proteomes" id="UP000273022">
    <property type="component" value="Unassembled WGS sequence"/>
</dbReference>
<evidence type="ECO:0000313" key="2">
    <source>
        <dbReference type="Proteomes" id="UP000273022"/>
    </source>
</evidence>
<organism evidence="1 2">
    <name type="scientific">Parashewanella spongiae</name>
    <dbReference type="NCBI Taxonomy" id="342950"/>
    <lineage>
        <taxon>Bacteria</taxon>
        <taxon>Pseudomonadati</taxon>
        <taxon>Pseudomonadota</taxon>
        <taxon>Gammaproteobacteria</taxon>
        <taxon>Alteromonadales</taxon>
        <taxon>Shewanellaceae</taxon>
        <taxon>Parashewanella</taxon>
    </lineage>
</organism>
<dbReference type="EMBL" id="QYYH01000228">
    <property type="protein sequence ID" value="RJY02190.1"/>
    <property type="molecule type" value="Genomic_DNA"/>
</dbReference>
<dbReference type="RefSeq" id="WP_121855226.1">
    <property type="nucleotide sequence ID" value="NZ_CP037952.1"/>
</dbReference>
<gene>
    <name evidence="1" type="ORF">D5R81_19450</name>
</gene>
<reference evidence="1 2" key="1">
    <citation type="submission" date="2018-09" db="EMBL/GenBank/DDBJ databases">
        <title>Phylogeny of the Shewanellaceae, and recommendation for two new genera, Pseudoshewanella and Parashewanella.</title>
        <authorList>
            <person name="Wang G."/>
        </authorList>
    </citation>
    <scope>NUCLEOTIDE SEQUENCE [LARGE SCALE GENOMIC DNA]</scope>
    <source>
        <strain evidence="1 2">KCTC 22492</strain>
    </source>
</reference>
<accession>A0A3A6T664</accession>
<dbReference type="AlphaFoldDB" id="A0A3A6T664"/>
<evidence type="ECO:0000313" key="1">
    <source>
        <dbReference type="EMBL" id="RJY02190.1"/>
    </source>
</evidence>
<name>A0A3A6T664_9GAMM</name>
<comment type="caution">
    <text evidence="1">The sequence shown here is derived from an EMBL/GenBank/DDBJ whole genome shotgun (WGS) entry which is preliminary data.</text>
</comment>
<keyword evidence="2" id="KW-1185">Reference proteome</keyword>
<proteinExistence type="predicted"/>
<protein>
    <submittedName>
        <fullName evidence="1">Uncharacterized protein</fullName>
    </submittedName>
</protein>